<evidence type="ECO:0000313" key="3">
    <source>
        <dbReference type="Proteomes" id="UP000582016"/>
    </source>
</evidence>
<dbReference type="Proteomes" id="UP000582016">
    <property type="component" value="Unassembled WGS sequence"/>
</dbReference>
<proteinExistence type="predicted"/>
<evidence type="ECO:0000256" key="1">
    <source>
        <dbReference type="SAM" id="MobiDB-lite"/>
    </source>
</evidence>
<protein>
    <submittedName>
        <fullName evidence="2">Uncharacterized protein</fullName>
    </submittedName>
</protein>
<gene>
    <name evidence="2" type="ORF">FPHYL_12614</name>
</gene>
<organism evidence="2 3">
    <name type="scientific">Fusarium phyllophilum</name>
    <dbReference type="NCBI Taxonomy" id="47803"/>
    <lineage>
        <taxon>Eukaryota</taxon>
        <taxon>Fungi</taxon>
        <taxon>Dikarya</taxon>
        <taxon>Ascomycota</taxon>
        <taxon>Pezizomycotina</taxon>
        <taxon>Sordariomycetes</taxon>
        <taxon>Hypocreomycetidae</taxon>
        <taxon>Hypocreales</taxon>
        <taxon>Nectriaceae</taxon>
        <taxon>Fusarium</taxon>
        <taxon>Fusarium fujikuroi species complex</taxon>
    </lineage>
</organism>
<feature type="region of interest" description="Disordered" evidence="1">
    <location>
        <begin position="212"/>
        <end position="238"/>
    </location>
</feature>
<evidence type="ECO:0000313" key="2">
    <source>
        <dbReference type="EMBL" id="KAF5538011.1"/>
    </source>
</evidence>
<sequence length="809" mass="91250">MGPDDPNRYVAAPTSLSEVNVEAELASSLSQQVENNHSSNYMDSLDLSLLGSPDFDFSCLMDLDEAVEATQEPEQLDSMMLDAPSSEASDFMNDLTMAQISTSTMFHGSDHPGTNLYPVHDAPQHQGYIPQFQVGLDSMISENCQFSAETFNTFENRSGNTSTDQDRRLYELIVQCLVESFAYPVEMTRIMPEAPQSSGFGDQGFIQVNAPPTQVQLPLPRPSRPRRRGPLTREQAEGQALARENGVCIRCRRNNITCVGGIPCKACLGLRKPRLWRVPCTKAQFLDIIESGSFFYKCLDEELATKALASTRYMLEKSEITPINIDFPWTVAFQGLRAICFPDGRYQKPRSSMVRKAEAQLLRNYPANTAGSPCILVGNDRLKWTRKVAAFCDDRCLDNPYEDDLVINTGGSSSTLGVFVKTSWLLSRYVELQLFRYLQNAANNPSKDIHEQRNFAYSALYLLGHSFFTSSTKTSGSDTSDDMFKNSIKDHLDRERRVRLALWVYVSITVGQLPPEAKFWESLPNELKVFRGGLPKKFRESFDGFDNSLHMNMKIERGSKARFLQQLHSGQQAQEPTERFAPPSDIDDDRILWQSMMDNTAQGIQEIHHLNSGDSTTLADRVREYEQIEAERLFLPTNQEHFQKVAENAFGTILALTRLPIRSQQTLPITGCEVLRPSFRRIEAELRRFMGRLSSRILPPGALFIFLGEYPFLLHGADDMHLARWQELENMMGGGIFLIGNAANQHARKASHAFLDIATVTDTGTDVQFLRLKRLLQKNGSWLRQVCGQLNGLVQAMKQIGHALDDEKR</sequence>
<name>A0A8H5MPV3_9HYPO</name>
<dbReference type="InterPro" id="IPR052973">
    <property type="entry name" value="Fungal_sec-metab_reg_TF"/>
</dbReference>
<keyword evidence="3" id="KW-1185">Reference proteome</keyword>
<dbReference type="AlphaFoldDB" id="A0A8H5MPV3"/>
<dbReference type="OrthoDB" id="5105683at2759"/>
<dbReference type="PANTHER" id="PTHR35392">
    <property type="entry name" value="ZN(II)2CYS6 TRANSCRIPTION FACTOR (EUROFUNG)-RELATED-RELATED"/>
    <property type="match status" value="1"/>
</dbReference>
<dbReference type="EMBL" id="JAAOAQ010000661">
    <property type="protein sequence ID" value="KAF5538011.1"/>
    <property type="molecule type" value="Genomic_DNA"/>
</dbReference>
<comment type="caution">
    <text evidence="2">The sequence shown here is derived from an EMBL/GenBank/DDBJ whole genome shotgun (WGS) entry which is preliminary data.</text>
</comment>
<reference evidence="2 3" key="1">
    <citation type="submission" date="2020-05" db="EMBL/GenBank/DDBJ databases">
        <title>Identification and distribution of gene clusters putatively required for synthesis of sphingolipid metabolism inhibitors in phylogenetically diverse species of the filamentous fungus Fusarium.</title>
        <authorList>
            <person name="Kim H.-S."/>
            <person name="Busman M."/>
            <person name="Brown D.W."/>
            <person name="Divon H."/>
            <person name="Uhlig S."/>
            <person name="Proctor R.H."/>
        </authorList>
    </citation>
    <scope>NUCLEOTIDE SEQUENCE [LARGE SCALE GENOMIC DNA]</scope>
    <source>
        <strain evidence="2 3">NRRL 13617</strain>
    </source>
</reference>
<accession>A0A8H5MPV3</accession>